<evidence type="ECO:0000313" key="1">
    <source>
        <dbReference type="EMBL" id="MET3790638.1"/>
    </source>
</evidence>
<dbReference type="Proteomes" id="UP001549076">
    <property type="component" value="Unassembled WGS sequence"/>
</dbReference>
<sequence>MSDDPIRLPGEAPTAPAGIYEHWCEHPGCSKWGGWGYSINKHTQPHWYCWEHRDDGEALLSGFTRQ</sequence>
<keyword evidence="2" id="KW-1185">Reference proteome</keyword>
<accession>A0ABV2MV20</accession>
<reference evidence="1 2" key="1">
    <citation type="submission" date="2024-06" db="EMBL/GenBank/DDBJ databases">
        <title>Genomic Encyclopedia of Type Strains, Phase IV (KMG-IV): sequencing the most valuable type-strain genomes for metagenomic binning, comparative biology and taxonomic classification.</title>
        <authorList>
            <person name="Goeker M."/>
        </authorList>
    </citation>
    <scope>NUCLEOTIDE SEQUENCE [LARGE SCALE GENOMIC DNA]</scope>
    <source>
        <strain evidence="1 2">DSM 27865</strain>
    </source>
</reference>
<protein>
    <recommendedName>
        <fullName evidence="3">GcrA cell cycle regulator</fullName>
    </recommendedName>
</protein>
<evidence type="ECO:0000313" key="2">
    <source>
        <dbReference type="Proteomes" id="UP001549076"/>
    </source>
</evidence>
<name>A0ABV2MV20_9HYPH</name>
<dbReference type="RefSeq" id="WP_354192819.1">
    <property type="nucleotide sequence ID" value="NZ_JBEPML010000002.1"/>
</dbReference>
<comment type="caution">
    <text evidence="1">The sequence shown here is derived from an EMBL/GenBank/DDBJ whole genome shotgun (WGS) entry which is preliminary data.</text>
</comment>
<evidence type="ECO:0008006" key="3">
    <source>
        <dbReference type="Google" id="ProtNLM"/>
    </source>
</evidence>
<dbReference type="EMBL" id="JBEPML010000002">
    <property type="protein sequence ID" value="MET3790638.1"/>
    <property type="molecule type" value="Genomic_DNA"/>
</dbReference>
<proteinExistence type="predicted"/>
<organism evidence="1 2">
    <name type="scientific">Aquamicrobium terrae</name>
    <dbReference type="NCBI Taxonomy" id="1324945"/>
    <lineage>
        <taxon>Bacteria</taxon>
        <taxon>Pseudomonadati</taxon>
        <taxon>Pseudomonadota</taxon>
        <taxon>Alphaproteobacteria</taxon>
        <taxon>Hyphomicrobiales</taxon>
        <taxon>Phyllobacteriaceae</taxon>
        <taxon>Aquamicrobium</taxon>
    </lineage>
</organism>
<gene>
    <name evidence="1" type="ORF">ABID37_000829</name>
</gene>